<dbReference type="AlphaFoldDB" id="A0A1M6L8S0"/>
<dbReference type="CDD" id="cd02199">
    <property type="entry name" value="YjgF_YER057c_UK114_like_1"/>
    <property type="match status" value="1"/>
</dbReference>
<dbReference type="InterPro" id="IPR035959">
    <property type="entry name" value="RutC-like_sf"/>
</dbReference>
<proteinExistence type="predicted"/>
<reference evidence="3" key="1">
    <citation type="submission" date="2016-11" db="EMBL/GenBank/DDBJ databases">
        <authorList>
            <person name="Varghese N."/>
            <person name="Submissions S."/>
        </authorList>
    </citation>
    <scope>NUCLEOTIDE SEQUENCE [LARGE SCALE GENOMIC DNA]</scope>
    <source>
        <strain evidence="3">DSM 16478</strain>
    </source>
</reference>
<name>A0A1M6L8S0_9FLAO</name>
<dbReference type="EMBL" id="FQZX01000001">
    <property type="protein sequence ID" value="SHJ67580.1"/>
    <property type="molecule type" value="Genomic_DNA"/>
</dbReference>
<keyword evidence="3" id="KW-1185">Reference proteome</keyword>
<organism evidence="2 3">
    <name type="scientific">Maribacter aquivivus</name>
    <dbReference type="NCBI Taxonomy" id="228958"/>
    <lineage>
        <taxon>Bacteria</taxon>
        <taxon>Pseudomonadati</taxon>
        <taxon>Bacteroidota</taxon>
        <taxon>Flavobacteriia</taxon>
        <taxon>Flavobacteriales</taxon>
        <taxon>Flavobacteriaceae</taxon>
        <taxon>Maribacter</taxon>
    </lineage>
</organism>
<dbReference type="Pfam" id="PF14588">
    <property type="entry name" value="YjgF_endoribonc"/>
    <property type="match status" value="1"/>
</dbReference>
<gene>
    <name evidence="2" type="ORF">SAMN04488007_1070</name>
</gene>
<dbReference type="InterPro" id="IPR013813">
    <property type="entry name" value="Endoribo_LPSP/chorism_mut-like"/>
</dbReference>
<dbReference type="SUPFAM" id="SSF55298">
    <property type="entry name" value="YjgF-like"/>
    <property type="match status" value="1"/>
</dbReference>
<evidence type="ECO:0000313" key="2">
    <source>
        <dbReference type="EMBL" id="SHJ67580.1"/>
    </source>
</evidence>
<evidence type="ECO:0000259" key="1">
    <source>
        <dbReference type="Pfam" id="PF14588"/>
    </source>
</evidence>
<dbReference type="Proteomes" id="UP000184314">
    <property type="component" value="Unassembled WGS sequence"/>
</dbReference>
<dbReference type="STRING" id="228958.SAMN04488007_1070"/>
<feature type="domain" description="Endoribonuclease L-PSP/chorismate mutase-like" evidence="1">
    <location>
        <begin position="41"/>
        <end position="176"/>
    </location>
</feature>
<sequence length="184" mass="19572">MLLATFVLSCGDIDRAVSEENETTSAKVDTNYNPEAVLDSLGIVLRDQGTPVANYVHAVRTGNLMFLAGKGPKQANGENIIGKLGDSLTIDQGYQAAREVGINQLSVLKAELGDLNKVKRIVSVHGMVNASPDFKDHSKVINGYSDLIVAVFGDKGKHARAAVGMGSLPGNMAVEVEMVVEVYE</sequence>
<dbReference type="PANTHER" id="PTHR43760:SF1">
    <property type="entry name" value="ENDORIBONUCLEASE L-PSP_CHORISMATE MUTASE-LIKE DOMAIN-CONTAINING PROTEIN"/>
    <property type="match status" value="1"/>
</dbReference>
<evidence type="ECO:0000313" key="3">
    <source>
        <dbReference type="Proteomes" id="UP000184314"/>
    </source>
</evidence>
<accession>A0A1M6L8S0</accession>
<protein>
    <submittedName>
        <fullName evidence="2">Enamine deaminase RidA, house cleaning of reactive enamine intermediates, YjgF/YER057c/UK114 family</fullName>
    </submittedName>
</protein>
<dbReference type="Gene3D" id="3.30.1330.40">
    <property type="entry name" value="RutC-like"/>
    <property type="match status" value="1"/>
</dbReference>
<dbReference type="PANTHER" id="PTHR43760">
    <property type="entry name" value="ENDORIBONUCLEASE-RELATED"/>
    <property type="match status" value="1"/>
</dbReference>